<dbReference type="EMBL" id="CM007648">
    <property type="protein sequence ID" value="ONM22400.1"/>
    <property type="molecule type" value="Genomic_DNA"/>
</dbReference>
<evidence type="ECO:0000313" key="4">
    <source>
        <dbReference type="EMBL" id="ONM22400.1"/>
    </source>
</evidence>
<dbReference type="AlphaFoldDB" id="A0A1D6ERN6"/>
<dbReference type="InterPro" id="IPR013783">
    <property type="entry name" value="Ig-like_fold"/>
</dbReference>
<dbReference type="ExpressionAtlas" id="A0A1D6ERN6">
    <property type="expression patterns" value="baseline"/>
</dbReference>
<accession>A0A1D6ERN6</accession>
<dbReference type="InterPro" id="IPR006047">
    <property type="entry name" value="GH13_cat_dom"/>
</dbReference>
<name>A0A1D6ERN6_MAIZE</name>
<dbReference type="OMA" id="ERGTICK"/>
<feature type="domain" description="Glycosyl hydrolase family 13 catalytic" evidence="2">
    <location>
        <begin position="127"/>
        <end position="236"/>
    </location>
</feature>
<dbReference type="InterPro" id="IPR004193">
    <property type="entry name" value="Glyco_hydro_13_N"/>
</dbReference>
<gene>
    <name evidence="4" type="ORF">ZEAMMB73_Zm00001d005949</name>
</gene>
<evidence type="ECO:0000256" key="1">
    <source>
        <dbReference type="ARBA" id="ARBA00008061"/>
    </source>
</evidence>
<reference evidence="4" key="1">
    <citation type="submission" date="2015-12" db="EMBL/GenBank/DDBJ databases">
        <title>Update maize B73 reference genome by single molecule sequencing technologies.</title>
        <authorList>
            <consortium name="Maize Genome Sequencing Project"/>
            <person name="Ware D."/>
        </authorList>
    </citation>
    <scope>NUCLEOTIDE SEQUENCE [LARGE SCALE GENOMIC DNA]</scope>
    <source>
        <tissue evidence="4">Seedling</tissue>
    </source>
</reference>
<dbReference type="STRING" id="4577.A0A1D6ERN6"/>
<evidence type="ECO:0000259" key="2">
    <source>
        <dbReference type="Pfam" id="PF00128"/>
    </source>
</evidence>
<dbReference type="InterPro" id="IPR017853">
    <property type="entry name" value="GH"/>
</dbReference>
<dbReference type="InterPro" id="IPR014756">
    <property type="entry name" value="Ig_E-set"/>
</dbReference>
<dbReference type="SUPFAM" id="SSF81296">
    <property type="entry name" value="E set domains"/>
    <property type="match status" value="1"/>
</dbReference>
<proteinExistence type="inferred from homology"/>
<dbReference type="Pfam" id="PF00128">
    <property type="entry name" value="Alpha-amylase"/>
    <property type="match status" value="1"/>
</dbReference>
<dbReference type="SMR" id="A0A1D6ERN6"/>
<sequence length="279" mass="31027">MGHTSSGNEVPLKYSSGKAFPLGVSQVDDGLNFAIFSQHASSVTLCLKLPERGTQDDADIIEFALDRQKNKTGDIWHVSVELFGTYDFDSSPFDWGDNYKLPNLPETDLVIYEMNVRAFTADESSKLGPAIRGSYLGVIDKIPHLLELGVNAVELLPVFEFDELEFKRFPNPRDHMVNTWGYSTINFFAPMSRYASAGGGPVAASKEFKQMVKAFHNAGIEVILDVVYNHTNEADDANPYMTSFRGLDNKVYYILDLNNSAQLLNFSGCGKTMVLSFSF</sequence>
<feature type="domain" description="Glycoside hydrolase family 13 N-terminal" evidence="3">
    <location>
        <begin position="21"/>
        <end position="83"/>
    </location>
</feature>
<dbReference type="PaxDb" id="4577-GRMZM2G385578_P01"/>
<dbReference type="GO" id="GO:0004553">
    <property type="term" value="F:hydrolase activity, hydrolyzing O-glycosyl compounds"/>
    <property type="evidence" value="ECO:0007669"/>
    <property type="project" value="InterPro"/>
</dbReference>
<dbReference type="InParanoid" id="A0A1D6ERN6"/>
<dbReference type="GO" id="GO:0005975">
    <property type="term" value="P:carbohydrate metabolic process"/>
    <property type="evidence" value="ECO:0007669"/>
    <property type="project" value="InterPro"/>
</dbReference>
<dbReference type="eggNOG" id="KOG0470">
    <property type="taxonomic scope" value="Eukaryota"/>
</dbReference>
<dbReference type="SUPFAM" id="SSF51445">
    <property type="entry name" value="(Trans)glycosidases"/>
    <property type="match status" value="1"/>
</dbReference>
<protein>
    <submittedName>
        <fullName evidence="4">Isoamylase 3 chloroplastic</fullName>
    </submittedName>
</protein>
<organism evidence="4">
    <name type="scientific">Zea mays</name>
    <name type="common">Maize</name>
    <dbReference type="NCBI Taxonomy" id="4577"/>
    <lineage>
        <taxon>Eukaryota</taxon>
        <taxon>Viridiplantae</taxon>
        <taxon>Streptophyta</taxon>
        <taxon>Embryophyta</taxon>
        <taxon>Tracheophyta</taxon>
        <taxon>Spermatophyta</taxon>
        <taxon>Magnoliopsida</taxon>
        <taxon>Liliopsida</taxon>
        <taxon>Poales</taxon>
        <taxon>Poaceae</taxon>
        <taxon>PACMAD clade</taxon>
        <taxon>Panicoideae</taxon>
        <taxon>Andropogonodae</taxon>
        <taxon>Andropogoneae</taxon>
        <taxon>Tripsacinae</taxon>
        <taxon>Zea</taxon>
    </lineage>
</organism>
<dbReference type="Pfam" id="PF02922">
    <property type="entry name" value="CBM_48"/>
    <property type="match status" value="1"/>
</dbReference>
<dbReference type="Gene3D" id="2.60.40.10">
    <property type="entry name" value="Immunoglobulins"/>
    <property type="match status" value="1"/>
</dbReference>
<dbReference type="PANTHER" id="PTHR43002">
    <property type="entry name" value="GLYCOGEN DEBRANCHING ENZYME"/>
    <property type="match status" value="1"/>
</dbReference>
<comment type="similarity">
    <text evidence="1">Belongs to the glycosyl hydrolase 13 family.</text>
</comment>
<dbReference type="Gene3D" id="3.20.20.80">
    <property type="entry name" value="Glycosidases"/>
    <property type="match status" value="1"/>
</dbReference>
<evidence type="ECO:0000259" key="3">
    <source>
        <dbReference type="Pfam" id="PF02922"/>
    </source>
</evidence>